<dbReference type="Pfam" id="PF01401">
    <property type="entry name" value="Peptidase_M2"/>
    <property type="match status" value="1"/>
</dbReference>
<evidence type="ECO:0000256" key="22">
    <source>
        <dbReference type="SAM" id="Phobius"/>
    </source>
</evidence>
<sequence length="631" mass="72703">MISAKGLVLALLLLGLSGQTYALQPEKWLEDFSESLQKLYQSSIKTMWDYESDLTDANQEKMVEAELQLMDFQKKAVENATNLFNIMDIKNSTTKRAFEAITNIGTSASTDTKKLEKIANIVASMGKVYSSAKVKMDNKDVPLQPYGLTSIMAKSRNYTKLQNVWKSWRDVSGKVIRKDFIEWIKLSNEAIQDGKSISGYDDLGQFWRSVYGSSIEKDVEDLLNQIMPLYKLFHAYVRRKLKEKYGKEHFPSSGTIPAHLLGNMWAQEWNNIKDIVLPTNLSFDVTDTLQQKNYTAKQMFKLSEEFFTSLGLKEMTNTFWNKSILTKIPDKTMVCHASAWDFFKKDDYRIKMCTEITMEDLIVIHHEMGHIQYYQQYADQPIYFREGANPGFHEAVGDTLALSVSTPEHLKKIGLLKDYTPSNESSINFLMMSALEKLVFIPFSYVVDTYRWKLFSGEIKESEYNKAWWDMRCKYQGLSAPVSRSEEDFDPGSKMHIANAIPYIRYFVSHLIQFQFHEALCKAANYTEELHKCDIYKSPEAGRKMEAMLKLGSSKPWQDALEQLTGSRKLDAKSMLTYFKPLKDWLENEMKNENISWECPKKSNGTSNSPKVLVHFFLLLLTVLASLITLN</sequence>
<dbReference type="AlphaFoldDB" id="A0AA36BKX5"/>
<evidence type="ECO:0000313" key="25">
    <source>
        <dbReference type="Proteomes" id="UP001162480"/>
    </source>
</evidence>
<protein>
    <recommendedName>
        <fullName evidence="12 21">Angiotensin-converting enzyme</fullName>
        <ecNumber evidence="21">3.4.-.-</ecNumber>
    </recommendedName>
</protein>
<dbReference type="PANTHER" id="PTHR10514">
    <property type="entry name" value="ANGIOTENSIN-CONVERTING ENZYME"/>
    <property type="match status" value="1"/>
</dbReference>
<dbReference type="PANTHER" id="PTHR10514:SF27">
    <property type="entry name" value="ANGIOTENSIN-CONVERTING ENZYME"/>
    <property type="match status" value="1"/>
</dbReference>
<keyword evidence="5 23" id="KW-0732">Signal</keyword>
<keyword evidence="7 17" id="KW-0862">Zinc</keyword>
<comment type="similarity">
    <text evidence="1 20 21">Belongs to the peptidase M2 family.</text>
</comment>
<dbReference type="Gene3D" id="1.10.1370.30">
    <property type="match status" value="2"/>
</dbReference>
<dbReference type="CDD" id="cd06461">
    <property type="entry name" value="M2_ACE"/>
    <property type="match status" value="1"/>
</dbReference>
<evidence type="ECO:0000256" key="18">
    <source>
        <dbReference type="PIRSR" id="PIRSR601548-4"/>
    </source>
</evidence>
<evidence type="ECO:0000256" key="16">
    <source>
        <dbReference type="PIRSR" id="PIRSR601548-2"/>
    </source>
</evidence>
<evidence type="ECO:0000256" key="20">
    <source>
        <dbReference type="PROSITE-ProRule" id="PRU01355"/>
    </source>
</evidence>
<feature type="chain" id="PRO_5041270498" description="Angiotensin-converting enzyme" evidence="23">
    <location>
        <begin position="23"/>
        <end position="631"/>
    </location>
</feature>
<evidence type="ECO:0000256" key="15">
    <source>
        <dbReference type="PIRSR" id="PIRSR601548-11"/>
    </source>
</evidence>
<dbReference type="GO" id="GO:0004180">
    <property type="term" value="F:carboxypeptidase activity"/>
    <property type="evidence" value="ECO:0007669"/>
    <property type="project" value="UniProtKB-KW"/>
</dbReference>
<feature type="disulfide bond" evidence="18 20">
    <location>
        <begin position="335"/>
        <end position="353"/>
    </location>
</feature>
<feature type="binding site" evidence="19">
    <location>
        <position position="394"/>
    </location>
    <ligand>
        <name>Zn(2+)</name>
        <dbReference type="ChEBI" id="CHEBI:29105"/>
        <label>2</label>
        <note>catalytic</note>
    </ligand>
</feature>
<organism evidence="24 25">
    <name type="scientific">Octopus vulgaris</name>
    <name type="common">Common octopus</name>
    <dbReference type="NCBI Taxonomy" id="6645"/>
    <lineage>
        <taxon>Eukaryota</taxon>
        <taxon>Metazoa</taxon>
        <taxon>Spiralia</taxon>
        <taxon>Lophotrochozoa</taxon>
        <taxon>Mollusca</taxon>
        <taxon>Cephalopoda</taxon>
        <taxon>Coleoidea</taxon>
        <taxon>Octopodiformes</taxon>
        <taxon>Octopoda</taxon>
        <taxon>Incirrata</taxon>
        <taxon>Octopodidae</taxon>
        <taxon>Octopus</taxon>
    </lineage>
</organism>
<dbReference type="EMBL" id="OX597830">
    <property type="protein sequence ID" value="CAI9735422.1"/>
    <property type="molecule type" value="Genomic_DNA"/>
</dbReference>
<dbReference type="SUPFAM" id="SSF55486">
    <property type="entry name" value="Metalloproteases ('zincins'), catalytic domain"/>
    <property type="match status" value="1"/>
</dbReference>
<gene>
    <name evidence="24" type="ORF">OCTVUL_1B018471</name>
</gene>
<comment type="caution">
    <text evidence="20">Lacks conserved residue(s) required for the propagation of feature annotation.</text>
</comment>
<feature type="glycosylation site" description="N-linked (GlcNAc...) asparagine; partial" evidence="14">
    <location>
        <position position="138"/>
    </location>
</feature>
<dbReference type="GO" id="GO:0046872">
    <property type="term" value="F:metal ion binding"/>
    <property type="evidence" value="ECO:0007669"/>
    <property type="project" value="UniProtKB-KW"/>
</dbReference>
<dbReference type="GO" id="GO:0005886">
    <property type="term" value="C:plasma membrane"/>
    <property type="evidence" value="ECO:0007669"/>
    <property type="project" value="TreeGrafter"/>
</dbReference>
<dbReference type="Proteomes" id="UP001162480">
    <property type="component" value="Chromosome 17"/>
</dbReference>
<evidence type="ECO:0000256" key="9">
    <source>
        <dbReference type="ARBA" id="ARBA00023157"/>
    </source>
</evidence>
<keyword evidence="8 21" id="KW-0482">Metalloprotease</keyword>
<keyword evidence="10 14" id="KW-0325">Glycoprotein</keyword>
<keyword evidence="22" id="KW-1133">Transmembrane helix</keyword>
<feature type="active site" description="Proton acceptor 1" evidence="13">
    <location>
        <position position="367"/>
    </location>
</feature>
<feature type="active site" description="Proton donor 2" evidence="15">
    <location>
        <position position="496"/>
    </location>
</feature>
<feature type="binding site" evidence="16">
    <location>
        <position position="211"/>
    </location>
    <ligand>
        <name>chloride</name>
        <dbReference type="ChEBI" id="CHEBI:17996"/>
        <label>1</label>
    </ligand>
</feature>
<evidence type="ECO:0000256" key="13">
    <source>
        <dbReference type="PIRSR" id="PIRSR601548-1"/>
    </source>
</evidence>
<feature type="glycosylation site" description="N-linked (GlcNAc...) asparagine; partial" evidence="14">
    <location>
        <position position="321"/>
    </location>
</feature>
<keyword evidence="22" id="KW-0472">Membrane</keyword>
<keyword evidence="3 21" id="KW-0645">Protease</keyword>
<dbReference type="InterPro" id="IPR001548">
    <property type="entry name" value="Peptidase_M2"/>
</dbReference>
<evidence type="ECO:0000256" key="10">
    <source>
        <dbReference type="ARBA" id="ARBA00023180"/>
    </source>
</evidence>
<feature type="active site" description="Proton donor 1" evidence="13">
    <location>
        <position position="496"/>
    </location>
</feature>
<feature type="glycosylation site" description="N-linked (GlcNAc...) (complex) asparagine" evidence="14">
    <location>
        <position position="91"/>
    </location>
</feature>
<accession>A0AA36BKX5</accession>
<evidence type="ECO:0000256" key="21">
    <source>
        <dbReference type="RuleBase" id="RU361144"/>
    </source>
</evidence>
<evidence type="ECO:0000256" key="17">
    <source>
        <dbReference type="PIRSR" id="PIRSR601548-3"/>
    </source>
</evidence>
<dbReference type="EC" id="3.4.-.-" evidence="21"/>
<feature type="signal peptide" evidence="23">
    <location>
        <begin position="1"/>
        <end position="22"/>
    </location>
</feature>
<dbReference type="GO" id="GO:0006508">
    <property type="term" value="P:proteolysis"/>
    <property type="evidence" value="ECO:0007669"/>
    <property type="project" value="UniProtKB-KW"/>
</dbReference>
<dbReference type="PROSITE" id="PS52011">
    <property type="entry name" value="PEPTIDASE_M2"/>
    <property type="match status" value="1"/>
</dbReference>
<dbReference type="PRINTS" id="PR00791">
    <property type="entry name" value="PEPDIPTASEA"/>
</dbReference>
<evidence type="ECO:0000256" key="2">
    <source>
        <dbReference type="ARBA" id="ARBA00022645"/>
    </source>
</evidence>
<dbReference type="FunFam" id="1.10.1370.30:FF:000004">
    <property type="entry name" value="Angiotensin-converting enzyme"/>
    <property type="match status" value="1"/>
</dbReference>
<keyword evidence="6 21" id="KW-0378">Hydrolase</keyword>
<feature type="disulfide bond" evidence="18">
    <location>
        <begin position="521"/>
        <end position="533"/>
    </location>
</feature>
<keyword evidence="25" id="KW-1185">Reference proteome</keyword>
<evidence type="ECO:0000256" key="6">
    <source>
        <dbReference type="ARBA" id="ARBA00022801"/>
    </source>
</evidence>
<feature type="binding site" evidence="17">
    <location>
        <position position="366"/>
    </location>
    <ligand>
        <name>Zn(2+)</name>
        <dbReference type="ChEBI" id="CHEBI:29105"/>
        <label>1</label>
        <note>catalytic</note>
    </ligand>
</feature>
<keyword evidence="2 21" id="KW-0121">Carboxypeptidase</keyword>
<evidence type="ECO:0000256" key="5">
    <source>
        <dbReference type="ARBA" id="ARBA00022729"/>
    </source>
</evidence>
<name>A0AA36BKX5_OCTVU</name>
<dbReference type="GO" id="GO:0008237">
    <property type="term" value="F:metallopeptidase activity"/>
    <property type="evidence" value="ECO:0007669"/>
    <property type="project" value="UniProtKB-KW"/>
</dbReference>
<proteinExistence type="inferred from homology"/>
<evidence type="ECO:0000256" key="12">
    <source>
        <dbReference type="ARBA" id="ARBA00039858"/>
    </source>
</evidence>
<comment type="cofactor">
    <cofactor evidence="21">
        <name>Zn(2+)</name>
        <dbReference type="ChEBI" id="CHEBI:29105"/>
    </cofactor>
    <text evidence="21">Binds 1 zinc ion per subunit.</text>
</comment>
<feature type="binding site" evidence="19">
    <location>
        <position position="370"/>
    </location>
    <ligand>
        <name>Zn(2+)</name>
        <dbReference type="ChEBI" id="CHEBI:29105"/>
        <label>2</label>
        <note>catalytic</note>
    </ligand>
</feature>
<feature type="binding site" evidence="19">
    <location>
        <position position="366"/>
    </location>
    <ligand>
        <name>Zn(2+)</name>
        <dbReference type="ChEBI" id="CHEBI:29105"/>
        <label>2</label>
        <note>catalytic</note>
    </ligand>
</feature>
<evidence type="ECO:0000256" key="11">
    <source>
        <dbReference type="ARBA" id="ARBA00036868"/>
    </source>
</evidence>
<evidence type="ECO:0000313" key="24">
    <source>
        <dbReference type="EMBL" id="CAI9735422.1"/>
    </source>
</evidence>
<evidence type="ECO:0000256" key="7">
    <source>
        <dbReference type="ARBA" id="ARBA00022833"/>
    </source>
</evidence>
<evidence type="ECO:0000256" key="14">
    <source>
        <dbReference type="PIRSR" id="PIRSR601548-10"/>
    </source>
</evidence>
<evidence type="ECO:0000256" key="3">
    <source>
        <dbReference type="ARBA" id="ARBA00022670"/>
    </source>
</evidence>
<evidence type="ECO:0000256" key="1">
    <source>
        <dbReference type="ARBA" id="ARBA00008139"/>
    </source>
</evidence>
<dbReference type="GO" id="GO:0008241">
    <property type="term" value="F:peptidyl-dipeptidase activity"/>
    <property type="evidence" value="ECO:0007669"/>
    <property type="project" value="UniProtKB-EC"/>
</dbReference>
<evidence type="ECO:0000256" key="4">
    <source>
        <dbReference type="ARBA" id="ARBA00022723"/>
    </source>
</evidence>
<feature type="active site" description="Proton acceptor 2" evidence="15">
    <location>
        <position position="367"/>
    </location>
</feature>
<evidence type="ECO:0000256" key="8">
    <source>
        <dbReference type="ARBA" id="ARBA00023049"/>
    </source>
</evidence>
<evidence type="ECO:0000256" key="23">
    <source>
        <dbReference type="SAM" id="SignalP"/>
    </source>
</evidence>
<comment type="catalytic activity">
    <reaction evidence="11">
        <text>Release of a C-terminal dipeptide, oligopeptide-|-Xaa-Yaa, when Xaa is not Pro, and Yaa is neither Asp nor Glu. Thus, conversion of angiotensin I to angiotensin II, with increase in vasoconstrictor activity, but no action on angiotensin II.</text>
        <dbReference type="EC" id="3.4.15.1"/>
    </reaction>
</comment>
<feature type="binding site" evidence="16">
    <location>
        <position position="505"/>
    </location>
    <ligand>
        <name>chloride</name>
        <dbReference type="ChEBI" id="CHEBI:17996"/>
        <label>1</label>
    </ligand>
</feature>
<keyword evidence="9 18" id="KW-1015">Disulfide bond</keyword>
<feature type="binding site" evidence="17">
    <location>
        <position position="370"/>
    </location>
    <ligand>
        <name>Zn(2+)</name>
        <dbReference type="ChEBI" id="CHEBI:29105"/>
        <label>1</label>
        <note>catalytic</note>
    </ligand>
</feature>
<evidence type="ECO:0000256" key="19">
    <source>
        <dbReference type="PIRSR" id="PIRSR601548-8"/>
    </source>
</evidence>
<keyword evidence="22" id="KW-0812">Transmembrane</keyword>
<feature type="transmembrane region" description="Helical" evidence="22">
    <location>
        <begin position="612"/>
        <end position="630"/>
    </location>
</feature>
<feature type="binding site" evidence="17">
    <location>
        <position position="394"/>
    </location>
    <ligand>
        <name>Zn(2+)</name>
        <dbReference type="ChEBI" id="CHEBI:29105"/>
        <label>1</label>
        <note>catalytic</note>
    </ligand>
</feature>
<keyword evidence="4 17" id="KW-0479">Metal-binding</keyword>
<reference evidence="24" key="1">
    <citation type="submission" date="2023-08" db="EMBL/GenBank/DDBJ databases">
        <authorList>
            <person name="Alioto T."/>
            <person name="Alioto T."/>
            <person name="Gomez Garrido J."/>
        </authorList>
    </citation>
    <scope>NUCLEOTIDE SEQUENCE</scope>
</reference>